<evidence type="ECO:0000256" key="10">
    <source>
        <dbReference type="HAMAP-Rule" id="MF_01405"/>
    </source>
</evidence>
<dbReference type="PANTHER" id="PTHR11067">
    <property type="entry name" value="INOSINE TRIPHOSPHATE PYROPHOSPHATASE/HAM1 PROTEIN"/>
    <property type="match status" value="1"/>
</dbReference>
<name>A0A7K0K2N3_9ACTO</name>
<evidence type="ECO:0000256" key="3">
    <source>
        <dbReference type="ARBA" id="ARBA00022723"/>
    </source>
</evidence>
<dbReference type="AlphaFoldDB" id="A0A7K0K2N3"/>
<dbReference type="Pfam" id="PF01725">
    <property type="entry name" value="Ham1p_like"/>
    <property type="match status" value="1"/>
</dbReference>
<dbReference type="InterPro" id="IPR029001">
    <property type="entry name" value="ITPase-like_fam"/>
</dbReference>
<dbReference type="EC" id="3.6.1.66" evidence="10"/>
<dbReference type="GO" id="GO:0036222">
    <property type="term" value="F:XTP diphosphatase activity"/>
    <property type="evidence" value="ECO:0007669"/>
    <property type="project" value="UniProtKB-UniRule"/>
</dbReference>
<comment type="catalytic activity">
    <reaction evidence="10">
        <text>ITP + H2O = IMP + diphosphate + H(+)</text>
        <dbReference type="Rhea" id="RHEA:29399"/>
        <dbReference type="ChEBI" id="CHEBI:15377"/>
        <dbReference type="ChEBI" id="CHEBI:15378"/>
        <dbReference type="ChEBI" id="CHEBI:33019"/>
        <dbReference type="ChEBI" id="CHEBI:58053"/>
        <dbReference type="ChEBI" id="CHEBI:61402"/>
        <dbReference type="EC" id="3.6.1.66"/>
    </reaction>
</comment>
<dbReference type="GO" id="GO:0000166">
    <property type="term" value="F:nucleotide binding"/>
    <property type="evidence" value="ECO:0007669"/>
    <property type="project" value="UniProtKB-KW"/>
</dbReference>
<keyword evidence="6 10" id="KW-0460">Magnesium</keyword>
<evidence type="ECO:0000256" key="8">
    <source>
        <dbReference type="ARBA" id="ARBA00051875"/>
    </source>
</evidence>
<sequence length="239" mass="24915">MNILATTSGLPDKDAAKLAVPPHAQVVMATGNAHKVKEVEAILRPLVPSLREGGIVASGELGAPEPVEDGTSFSANALIKARSLGKHVTLPVLSDDSGLTVDILGGAPGIFSARWCGHHGDDKANLDLLLNQLSDIPDDYRTAAFVCAAVLLVPGGGTYLGNGVMGGRLIRKPKGKNGFGYDPIFVADGQDTDKPLTNAELSPEAKNALSHRAAAFSQLAPQLEAILSIRALHPRDPRS</sequence>
<proteinExistence type="inferred from homology"/>
<dbReference type="CDD" id="cd00515">
    <property type="entry name" value="HAM1"/>
    <property type="match status" value="1"/>
</dbReference>
<reference evidence="12 13" key="1">
    <citation type="submission" date="2019-08" db="EMBL/GenBank/DDBJ databases">
        <title>In-depth cultivation of the pig gut microbiome towards novel bacterial diversity and tailored functional studies.</title>
        <authorList>
            <person name="Wylensek D."/>
            <person name="Hitch T.C.A."/>
            <person name="Clavel T."/>
        </authorList>
    </citation>
    <scope>NUCLEOTIDE SEQUENCE [LARGE SCALE GENOMIC DNA]</scope>
    <source>
        <strain evidence="12 13">RF-GAM-744-WT-7</strain>
    </source>
</reference>
<dbReference type="Gene3D" id="3.90.950.10">
    <property type="match status" value="1"/>
</dbReference>
<evidence type="ECO:0000256" key="9">
    <source>
        <dbReference type="ARBA" id="ARBA00052017"/>
    </source>
</evidence>
<dbReference type="GO" id="GO:0017111">
    <property type="term" value="F:ribonucleoside triphosphate phosphatase activity"/>
    <property type="evidence" value="ECO:0007669"/>
    <property type="project" value="InterPro"/>
</dbReference>
<comment type="cofactor">
    <cofactor evidence="10">
        <name>Mg(2+)</name>
        <dbReference type="ChEBI" id="CHEBI:18420"/>
    </cofactor>
    <text evidence="10">Binds 1 Mg(2+) ion per subunit.</text>
</comment>
<feature type="binding site" evidence="10">
    <location>
        <begin position="211"/>
        <end position="212"/>
    </location>
    <ligand>
        <name>substrate</name>
    </ligand>
</feature>
<feature type="active site" description="Proton acceptor" evidence="10">
    <location>
        <position position="96"/>
    </location>
</feature>
<evidence type="ECO:0000313" key="12">
    <source>
        <dbReference type="EMBL" id="MST49305.1"/>
    </source>
</evidence>
<comment type="caution">
    <text evidence="12">The sequence shown here is derived from an EMBL/GenBank/DDBJ whole genome shotgun (WGS) entry which is preliminary data.</text>
</comment>
<dbReference type="EMBL" id="VUMY01000005">
    <property type="protein sequence ID" value="MST49305.1"/>
    <property type="molecule type" value="Genomic_DNA"/>
</dbReference>
<evidence type="ECO:0000256" key="5">
    <source>
        <dbReference type="ARBA" id="ARBA00022801"/>
    </source>
</evidence>
<feature type="binding site" evidence="10">
    <location>
        <begin position="179"/>
        <end position="182"/>
    </location>
    <ligand>
        <name>substrate</name>
    </ligand>
</feature>
<feature type="binding site" evidence="10">
    <location>
        <begin position="30"/>
        <end position="35"/>
    </location>
    <ligand>
        <name>substrate</name>
    </ligand>
</feature>
<comment type="function">
    <text evidence="10">Pyrophosphatase that catalyzes the hydrolysis of nucleoside triphosphates to their monophosphate derivatives, with a high preference for the non-canonical purine nucleotides XTP (xanthosine triphosphate), dITP (deoxyinosine triphosphate) and ITP. Seems to function as a house-cleaning enzyme that removes non-canonical purine nucleotides from the nucleotide pool, thus preventing their incorporation into DNA/RNA and avoiding chromosomal lesions.</text>
</comment>
<accession>A0A7K0K2N3</accession>
<keyword evidence="4 10" id="KW-0547">Nucleotide-binding</keyword>
<evidence type="ECO:0000256" key="7">
    <source>
        <dbReference type="ARBA" id="ARBA00023080"/>
    </source>
</evidence>
<dbReference type="RefSeq" id="WP_154543832.1">
    <property type="nucleotide sequence ID" value="NZ_VUMY01000005.1"/>
</dbReference>
<evidence type="ECO:0000256" key="2">
    <source>
        <dbReference type="ARBA" id="ARBA00011738"/>
    </source>
</evidence>
<comment type="catalytic activity">
    <reaction evidence="9 10">
        <text>XTP + H2O = XMP + diphosphate + H(+)</text>
        <dbReference type="Rhea" id="RHEA:28610"/>
        <dbReference type="ChEBI" id="CHEBI:15377"/>
        <dbReference type="ChEBI" id="CHEBI:15378"/>
        <dbReference type="ChEBI" id="CHEBI:33019"/>
        <dbReference type="ChEBI" id="CHEBI:57464"/>
        <dbReference type="ChEBI" id="CHEBI:61314"/>
        <dbReference type="EC" id="3.6.1.66"/>
    </reaction>
</comment>
<dbReference type="Proteomes" id="UP000442535">
    <property type="component" value="Unassembled WGS sequence"/>
</dbReference>
<keyword evidence="5 10" id="KW-0378">Hydrolase</keyword>
<evidence type="ECO:0000313" key="13">
    <source>
        <dbReference type="Proteomes" id="UP000442535"/>
    </source>
</evidence>
<evidence type="ECO:0000256" key="1">
    <source>
        <dbReference type="ARBA" id="ARBA00008023"/>
    </source>
</evidence>
<dbReference type="GO" id="GO:0046872">
    <property type="term" value="F:metal ion binding"/>
    <property type="evidence" value="ECO:0007669"/>
    <property type="project" value="UniProtKB-KW"/>
</dbReference>
<dbReference type="FunFam" id="3.90.950.10:FF:000001">
    <property type="entry name" value="dITP/XTP pyrophosphatase"/>
    <property type="match status" value="1"/>
</dbReference>
<evidence type="ECO:0000256" key="11">
    <source>
        <dbReference type="RuleBase" id="RU003781"/>
    </source>
</evidence>
<comment type="subunit">
    <text evidence="2 10">Homodimer.</text>
</comment>
<dbReference type="InterPro" id="IPR002637">
    <property type="entry name" value="RdgB/HAM1"/>
</dbReference>
<dbReference type="HAMAP" id="MF_01405">
    <property type="entry name" value="Non_canon_purine_NTPase"/>
    <property type="match status" value="1"/>
</dbReference>
<comment type="caution">
    <text evidence="10">Lacks conserved residue(s) required for the propagation of feature annotation.</text>
</comment>
<evidence type="ECO:0000256" key="4">
    <source>
        <dbReference type="ARBA" id="ARBA00022741"/>
    </source>
</evidence>
<dbReference type="PANTHER" id="PTHR11067:SF9">
    <property type="entry name" value="INOSINE TRIPHOSPHATE PYROPHOSPHATASE"/>
    <property type="match status" value="1"/>
</dbReference>
<dbReference type="GO" id="GO:0036220">
    <property type="term" value="F:ITP diphosphatase activity"/>
    <property type="evidence" value="ECO:0007669"/>
    <property type="project" value="UniProtKB-UniRule"/>
</dbReference>
<evidence type="ECO:0000256" key="6">
    <source>
        <dbReference type="ARBA" id="ARBA00022842"/>
    </source>
</evidence>
<keyword evidence="3 10" id="KW-0479">Metal-binding</keyword>
<comment type="similarity">
    <text evidence="1 10 11">Belongs to the HAM1 NTPase family.</text>
</comment>
<dbReference type="GO" id="GO:0009146">
    <property type="term" value="P:purine nucleoside triphosphate catabolic process"/>
    <property type="evidence" value="ECO:0007669"/>
    <property type="project" value="UniProtKB-UniRule"/>
</dbReference>
<dbReference type="NCBIfam" id="TIGR00042">
    <property type="entry name" value="RdgB/HAM1 family non-canonical purine NTP pyrophosphatase"/>
    <property type="match status" value="1"/>
</dbReference>
<dbReference type="GO" id="GO:0005829">
    <property type="term" value="C:cytosol"/>
    <property type="evidence" value="ECO:0007669"/>
    <property type="project" value="TreeGrafter"/>
</dbReference>
<dbReference type="SUPFAM" id="SSF52972">
    <property type="entry name" value="ITPase-like"/>
    <property type="match status" value="1"/>
</dbReference>
<feature type="binding site" evidence="10">
    <location>
        <position position="206"/>
    </location>
    <ligand>
        <name>substrate</name>
    </ligand>
</feature>
<keyword evidence="7 10" id="KW-0546">Nucleotide metabolism</keyword>
<protein>
    <recommendedName>
        <fullName evidence="10">dITP/XTP pyrophosphatase</fullName>
        <ecNumber evidence="10">3.6.1.66</ecNumber>
    </recommendedName>
    <alternativeName>
        <fullName evidence="10">Non-canonical purine NTP pyrophosphatase</fullName>
    </alternativeName>
    <alternativeName>
        <fullName evidence="10">Non-standard purine NTP pyrophosphatase</fullName>
    </alternativeName>
    <alternativeName>
        <fullName evidence="10">Nucleoside-triphosphate diphosphatase</fullName>
    </alternativeName>
    <alternativeName>
        <fullName evidence="10">Nucleoside-triphosphate pyrophosphatase</fullName>
        <shortName evidence="10">NTPase</shortName>
    </alternativeName>
</protein>
<keyword evidence="13" id="KW-1185">Reference proteome</keyword>
<dbReference type="GO" id="GO:0009117">
    <property type="term" value="P:nucleotide metabolic process"/>
    <property type="evidence" value="ECO:0007669"/>
    <property type="project" value="UniProtKB-KW"/>
</dbReference>
<feature type="binding site" evidence="10">
    <location>
        <position position="97"/>
    </location>
    <ligand>
        <name>substrate</name>
    </ligand>
</feature>
<organism evidence="12 13">
    <name type="scientific">Mobiluncus porci</name>
    <dbReference type="NCBI Taxonomy" id="2652278"/>
    <lineage>
        <taxon>Bacteria</taxon>
        <taxon>Bacillati</taxon>
        <taxon>Actinomycetota</taxon>
        <taxon>Actinomycetes</taxon>
        <taxon>Actinomycetales</taxon>
        <taxon>Actinomycetaceae</taxon>
        <taxon>Mobiluncus</taxon>
    </lineage>
</organism>
<dbReference type="GO" id="GO:0035870">
    <property type="term" value="F:dITP diphosphatase activity"/>
    <property type="evidence" value="ECO:0007669"/>
    <property type="project" value="UniProtKB-UniRule"/>
</dbReference>
<dbReference type="InterPro" id="IPR020922">
    <property type="entry name" value="dITP/XTP_pyrophosphatase"/>
</dbReference>
<gene>
    <name evidence="12" type="primary">rdgB</name>
    <name evidence="12" type="ORF">FYJ63_03495</name>
</gene>
<feature type="binding site" evidence="10">
    <location>
        <position position="96"/>
    </location>
    <ligand>
        <name>Mg(2+)</name>
        <dbReference type="ChEBI" id="CHEBI:18420"/>
    </ligand>
</feature>
<comment type="catalytic activity">
    <reaction evidence="8 10">
        <text>dITP + H2O = dIMP + diphosphate + H(+)</text>
        <dbReference type="Rhea" id="RHEA:28342"/>
        <dbReference type="ChEBI" id="CHEBI:15377"/>
        <dbReference type="ChEBI" id="CHEBI:15378"/>
        <dbReference type="ChEBI" id="CHEBI:33019"/>
        <dbReference type="ChEBI" id="CHEBI:61194"/>
        <dbReference type="ChEBI" id="CHEBI:61382"/>
        <dbReference type="EC" id="3.6.1.66"/>
    </reaction>
</comment>